<evidence type="ECO:0000313" key="3">
    <source>
        <dbReference type="Proteomes" id="UP000734854"/>
    </source>
</evidence>
<feature type="compositionally biased region" description="Gly residues" evidence="1">
    <location>
        <begin position="221"/>
        <end position="243"/>
    </location>
</feature>
<organism evidence="2 3">
    <name type="scientific">Zingiber officinale</name>
    <name type="common">Ginger</name>
    <name type="synonym">Amomum zingiber</name>
    <dbReference type="NCBI Taxonomy" id="94328"/>
    <lineage>
        <taxon>Eukaryota</taxon>
        <taxon>Viridiplantae</taxon>
        <taxon>Streptophyta</taxon>
        <taxon>Embryophyta</taxon>
        <taxon>Tracheophyta</taxon>
        <taxon>Spermatophyta</taxon>
        <taxon>Magnoliopsida</taxon>
        <taxon>Liliopsida</taxon>
        <taxon>Zingiberales</taxon>
        <taxon>Zingiberaceae</taxon>
        <taxon>Zingiber</taxon>
    </lineage>
</organism>
<feature type="compositionally biased region" description="Low complexity" evidence="1">
    <location>
        <begin position="116"/>
        <end position="125"/>
    </location>
</feature>
<dbReference type="EMBL" id="JACMSC010000018">
    <property type="protein sequence ID" value="KAG6475561.1"/>
    <property type="molecule type" value="Genomic_DNA"/>
</dbReference>
<feature type="region of interest" description="Disordered" evidence="1">
    <location>
        <begin position="331"/>
        <end position="392"/>
    </location>
</feature>
<protein>
    <submittedName>
        <fullName evidence="2">Uncharacterized protein</fullName>
    </submittedName>
</protein>
<feature type="compositionally biased region" description="Gly residues" evidence="1">
    <location>
        <begin position="98"/>
        <end position="108"/>
    </location>
</feature>
<proteinExistence type="predicted"/>
<comment type="caution">
    <text evidence="2">The sequence shown here is derived from an EMBL/GenBank/DDBJ whole genome shotgun (WGS) entry which is preliminary data.</text>
</comment>
<gene>
    <name evidence="2" type="ORF">ZIOFF_064789</name>
</gene>
<dbReference type="InterPro" id="IPR038943">
    <property type="entry name" value="PLDrp1-like"/>
</dbReference>
<feature type="region of interest" description="Disordered" evidence="1">
    <location>
        <begin position="1"/>
        <end position="303"/>
    </location>
</feature>
<dbReference type="PANTHER" id="PTHR33971">
    <property type="entry name" value="OS06G0232000 PROTEIN"/>
    <property type="match status" value="1"/>
</dbReference>
<dbReference type="PANTHER" id="PTHR33971:SF1">
    <property type="entry name" value="OS02G0743600 PROTEIN"/>
    <property type="match status" value="1"/>
</dbReference>
<dbReference type="GO" id="GO:0070300">
    <property type="term" value="F:phosphatidic acid binding"/>
    <property type="evidence" value="ECO:0007669"/>
    <property type="project" value="InterPro"/>
</dbReference>
<dbReference type="Proteomes" id="UP000734854">
    <property type="component" value="Unassembled WGS sequence"/>
</dbReference>
<dbReference type="AlphaFoldDB" id="A0A8J5KAR9"/>
<feature type="compositionally biased region" description="Basic and acidic residues" evidence="1">
    <location>
        <begin position="275"/>
        <end position="284"/>
    </location>
</feature>
<feature type="compositionally biased region" description="Low complexity" evidence="1">
    <location>
        <begin position="244"/>
        <end position="253"/>
    </location>
</feature>
<sequence length="392" mass="42795">MAWRGRDEAADDFDEYDPTPYGGGYDLALTYGRPLPPSEETCYSISSSGVDYDRPQYSSGSVPSAYGGGGYEAPDYGHSKTKPQPAYGFQPQQEVEEGGSGGYGGFGGRRPEPRPGYDYGNQEYGSGYGGGRPNREEESGYGSGYGGGRPKRDEESEYGSGYGGGKPKRDEESEYGSGYGGGRPKRDDESEYGSGYSGGRPKRNEYGYDQPKPYGEQGTEQGYGYGTGSKYQGGGEYGYGGGQSYQSGDSYGSKPSYERPSYGGEEETGSYNRPSRYDQGEEYGRPSYGNPGYDPDQGEGYGRPSYFTVQLHFGEVINLIIALPFPHHTVADSERGKRQQKRRMGIGERYGKMSAAEQPINGQSRRPRPQQQHQQSRLLGGVESVVLLQKRE</sequence>
<accession>A0A8J5KAR9</accession>
<reference evidence="2 3" key="1">
    <citation type="submission" date="2020-08" db="EMBL/GenBank/DDBJ databases">
        <title>Plant Genome Project.</title>
        <authorList>
            <person name="Zhang R.-G."/>
        </authorList>
    </citation>
    <scope>NUCLEOTIDE SEQUENCE [LARGE SCALE GENOMIC DNA]</scope>
    <source>
        <tissue evidence="2">Rhizome</tissue>
    </source>
</reference>
<evidence type="ECO:0000313" key="2">
    <source>
        <dbReference type="EMBL" id="KAG6475561.1"/>
    </source>
</evidence>
<evidence type="ECO:0000256" key="1">
    <source>
        <dbReference type="SAM" id="MobiDB-lite"/>
    </source>
</evidence>
<keyword evidence="3" id="KW-1185">Reference proteome</keyword>
<name>A0A8J5KAR9_ZINOF</name>